<dbReference type="PANTHER" id="PTHR33112">
    <property type="entry name" value="DOMAIN PROTEIN, PUTATIVE-RELATED"/>
    <property type="match status" value="1"/>
</dbReference>
<name>A0A370U140_9HELO</name>
<sequence>MPSKAERFMCLRCRASGHIVADCTTSRASPNASVREQVSGKKLPWWRPTSKKSKLCKRCRAIGLSWSAVGKGRPWAAGMEQRDKVCANLGPAEGAVFQKHCPLCVLLFEITPNPVEHQEKDLVVIMAFTLNRIGKSRFTPTVLEQNDMKWTECLYTTIQVYTIDPALCSRAQNAISRIHNGQTSQSKILGGQVVPEEGVNFDLIKSWLSRCEKHHGQRCAPERNDALRNIRLIDVDMRQVVSYPDNGYCSYLALSYMWGNTTQPSYNLGADIGQVPPTIEDAITVTKRLGERFLWVDSICINQTSGSHKQSQINIMSSIYGGARTTLVALSRSDADFGLCRVQVSGINSTHAEDEKHHQSRCRQVLRSINDEEYVTVLPTLDQQIHKSRWRYRGWTLQEALLSPRCLFFSCDQVYFQCNIIQCCESLDDSDNPIFPIKGDSQASKVVSEGGSMVFTLMTDYPTGSFINPFNAPEKEDGSVTANVKLFDQTYLYDSLLEQYSGRDLSHDSDAIEAFGAILQKFRQKSGSEIFYGIPIAIMPWALMWQEESYCNRRRQEFPSWSWAGWQGPLLHGLCGLEKHGVDNPQPVVHIWKIQDQQPVKLFSPEASKLESYDFRSWNFVLSDMWKLPARTDDVDLTQFPDAEKRGLLLIDGIILQLPLLWSPPQRNRHGLPKWESYTHIKVHFGNSRYPRLSPEESELGKLKDMVGQRQDFLVMLGVDIADHPAWRSSALFLTLILLRWEGNVACRMAVMYVRIDGDLKNDIKDFNPQRRRIMLG</sequence>
<dbReference type="Proteomes" id="UP000254866">
    <property type="component" value="Unassembled WGS sequence"/>
</dbReference>
<dbReference type="GeneID" id="43594303"/>
<feature type="domain" description="Heterokaryon incompatibility" evidence="1">
    <location>
        <begin position="251"/>
        <end position="399"/>
    </location>
</feature>
<dbReference type="STRING" id="2656787.A0A370U140"/>
<keyword evidence="3" id="KW-1185">Reference proteome</keyword>
<dbReference type="EMBL" id="NPIC01000001">
    <property type="protein sequence ID" value="RDL41475.1"/>
    <property type="molecule type" value="Genomic_DNA"/>
</dbReference>
<dbReference type="PANTHER" id="PTHR33112:SF12">
    <property type="entry name" value="HETEROKARYON INCOMPATIBILITY DOMAIN-CONTAINING PROTEIN"/>
    <property type="match status" value="1"/>
</dbReference>
<organism evidence="2 3">
    <name type="scientific">Venustampulla echinocandica</name>
    <dbReference type="NCBI Taxonomy" id="2656787"/>
    <lineage>
        <taxon>Eukaryota</taxon>
        <taxon>Fungi</taxon>
        <taxon>Dikarya</taxon>
        <taxon>Ascomycota</taxon>
        <taxon>Pezizomycotina</taxon>
        <taxon>Leotiomycetes</taxon>
        <taxon>Helotiales</taxon>
        <taxon>Pleuroascaceae</taxon>
        <taxon>Venustampulla</taxon>
    </lineage>
</organism>
<comment type="caution">
    <text evidence="2">The sequence shown here is derived from an EMBL/GenBank/DDBJ whole genome shotgun (WGS) entry which is preliminary data.</text>
</comment>
<dbReference type="OrthoDB" id="5428863at2759"/>
<evidence type="ECO:0000313" key="2">
    <source>
        <dbReference type="EMBL" id="RDL41475.1"/>
    </source>
</evidence>
<dbReference type="AlphaFoldDB" id="A0A370U140"/>
<evidence type="ECO:0000313" key="3">
    <source>
        <dbReference type="Proteomes" id="UP000254866"/>
    </source>
</evidence>
<gene>
    <name evidence="2" type="ORF">BP5553_01454</name>
</gene>
<evidence type="ECO:0000259" key="1">
    <source>
        <dbReference type="Pfam" id="PF06985"/>
    </source>
</evidence>
<reference evidence="2 3" key="1">
    <citation type="journal article" date="2018" name="IMA Fungus">
        <title>IMA Genome-F 9: Draft genome sequence of Annulohypoxylon stygium, Aspergillus mulundensis, Berkeleyomyces basicola (syn. Thielaviopsis basicola), Ceratocystis smalleyi, two Cercospora beticola strains, Coleophoma cylindrospora, Fusarium fracticaudum, Phialophora cf. hyalina, and Morchella septimelata.</title>
        <authorList>
            <person name="Wingfield B.D."/>
            <person name="Bills G.F."/>
            <person name="Dong Y."/>
            <person name="Huang W."/>
            <person name="Nel W.J."/>
            <person name="Swalarsk-Parry B.S."/>
            <person name="Vaghefi N."/>
            <person name="Wilken P.M."/>
            <person name="An Z."/>
            <person name="de Beer Z.W."/>
            <person name="De Vos L."/>
            <person name="Chen L."/>
            <person name="Duong T.A."/>
            <person name="Gao Y."/>
            <person name="Hammerbacher A."/>
            <person name="Kikkert J.R."/>
            <person name="Li Y."/>
            <person name="Li H."/>
            <person name="Li K."/>
            <person name="Li Q."/>
            <person name="Liu X."/>
            <person name="Ma X."/>
            <person name="Naidoo K."/>
            <person name="Pethybridge S.J."/>
            <person name="Sun J."/>
            <person name="Steenkamp E.T."/>
            <person name="van der Nest M.A."/>
            <person name="van Wyk S."/>
            <person name="Wingfield M.J."/>
            <person name="Xiong C."/>
            <person name="Yue Q."/>
            <person name="Zhang X."/>
        </authorList>
    </citation>
    <scope>NUCLEOTIDE SEQUENCE [LARGE SCALE GENOMIC DNA]</scope>
    <source>
        <strain evidence="2 3">BP 5553</strain>
    </source>
</reference>
<accession>A0A370U140</accession>
<dbReference type="RefSeq" id="XP_031874131.1">
    <property type="nucleotide sequence ID" value="XM_032010077.1"/>
</dbReference>
<dbReference type="Pfam" id="PF06985">
    <property type="entry name" value="HET"/>
    <property type="match status" value="1"/>
</dbReference>
<protein>
    <recommendedName>
        <fullName evidence="1">Heterokaryon incompatibility domain-containing protein</fullName>
    </recommendedName>
</protein>
<proteinExistence type="predicted"/>
<dbReference type="InterPro" id="IPR010730">
    <property type="entry name" value="HET"/>
</dbReference>